<feature type="transmembrane region" description="Helical" evidence="1">
    <location>
        <begin position="211"/>
        <end position="230"/>
    </location>
</feature>
<name>A0ABS1ES26_9CLOT</name>
<feature type="transmembrane region" description="Helical" evidence="1">
    <location>
        <begin position="180"/>
        <end position="199"/>
    </location>
</feature>
<feature type="transmembrane region" description="Helical" evidence="1">
    <location>
        <begin position="97"/>
        <end position="121"/>
    </location>
</feature>
<evidence type="ECO:0000313" key="3">
    <source>
        <dbReference type="Proteomes" id="UP000596739"/>
    </source>
</evidence>
<dbReference type="RefSeq" id="WP_200271165.1">
    <property type="nucleotide sequence ID" value="NZ_JAENHN010000046.1"/>
</dbReference>
<dbReference type="Pfam" id="PF14329">
    <property type="entry name" value="DUF4386"/>
    <property type="match status" value="1"/>
</dbReference>
<keyword evidence="1" id="KW-0472">Membrane</keyword>
<feature type="transmembrane region" description="Helical" evidence="1">
    <location>
        <begin position="141"/>
        <end position="168"/>
    </location>
</feature>
<proteinExistence type="predicted"/>
<feature type="transmembrane region" description="Helical" evidence="1">
    <location>
        <begin position="12"/>
        <end position="36"/>
    </location>
</feature>
<evidence type="ECO:0000313" key="2">
    <source>
        <dbReference type="EMBL" id="MBK1812197.1"/>
    </source>
</evidence>
<protein>
    <submittedName>
        <fullName evidence="2">DUF4386 domain-containing protein</fullName>
    </submittedName>
</protein>
<evidence type="ECO:0000256" key="1">
    <source>
        <dbReference type="SAM" id="Phobius"/>
    </source>
</evidence>
<keyword evidence="1" id="KW-0812">Transmembrane</keyword>
<gene>
    <name evidence="2" type="ORF">JHL18_16360</name>
</gene>
<feature type="transmembrane region" description="Helical" evidence="1">
    <location>
        <begin position="64"/>
        <end position="85"/>
    </location>
</feature>
<organism evidence="2 3">
    <name type="scientific">Clostridium yunnanense</name>
    <dbReference type="NCBI Taxonomy" id="2800325"/>
    <lineage>
        <taxon>Bacteria</taxon>
        <taxon>Bacillati</taxon>
        <taxon>Bacillota</taxon>
        <taxon>Clostridia</taxon>
        <taxon>Eubacteriales</taxon>
        <taxon>Clostridiaceae</taxon>
        <taxon>Clostridium</taxon>
    </lineage>
</organism>
<keyword evidence="1" id="KW-1133">Transmembrane helix</keyword>
<sequence>MLIFEKEKISLRTAALIAGITICIIAITAGFSVGVVQSKLIVEGDSASTMYNIKNSLSLFQLGIFNWLVTLIGDIVISWALYIFLKQFDNSLSLLGAWFRLAYSAILGIAILNLIFVAILLNTKYKFSFPEPEQLQFLVLLFIIGFNKIWSLGLIIFGAHLFIIGYLVIKSGFLPKTLGILLVIASFSYIFIHIMHLFLPQLESTTKILESILSLPMAASELGLGIWLLFKGGKSKKVKA</sequence>
<dbReference type="EMBL" id="JAENHN010000046">
    <property type="protein sequence ID" value="MBK1812197.1"/>
    <property type="molecule type" value="Genomic_DNA"/>
</dbReference>
<accession>A0ABS1ES26</accession>
<reference evidence="3" key="1">
    <citation type="submission" date="2021-01" db="EMBL/GenBank/DDBJ databases">
        <title>Genome public.</title>
        <authorList>
            <person name="Liu C."/>
            <person name="Sun Q."/>
        </authorList>
    </citation>
    <scope>NUCLEOTIDE SEQUENCE [LARGE SCALE GENOMIC DNA]</scope>
    <source>
        <strain evidence="3">YIM B02505</strain>
    </source>
</reference>
<comment type="caution">
    <text evidence="2">The sequence shown here is derived from an EMBL/GenBank/DDBJ whole genome shotgun (WGS) entry which is preliminary data.</text>
</comment>
<dbReference type="InterPro" id="IPR025495">
    <property type="entry name" value="DUF4386"/>
</dbReference>
<keyword evidence="3" id="KW-1185">Reference proteome</keyword>
<dbReference type="Proteomes" id="UP000596739">
    <property type="component" value="Unassembled WGS sequence"/>
</dbReference>